<protein>
    <recommendedName>
        <fullName evidence="10">Transcription regulator</fullName>
    </recommendedName>
</protein>
<dbReference type="EMBL" id="CAJHJF010000976">
    <property type="protein sequence ID" value="CAD6909390.1"/>
    <property type="molecule type" value="Genomic_DNA"/>
</dbReference>
<comment type="caution">
    <text evidence="8">The sequence shown here is derived from an EMBL/GenBank/DDBJ whole genome shotgun (WGS) entry which is preliminary data.</text>
</comment>
<keyword evidence="9" id="KW-1185">Reference proteome</keyword>
<accession>A0A9N8LBX3</accession>
<evidence type="ECO:0000313" key="8">
    <source>
        <dbReference type="EMBL" id="CAD6909390.1"/>
    </source>
</evidence>
<name>A0A9N8LBX3_9BASI</name>
<keyword evidence="3 7" id="KW-0812">Transmembrane</keyword>
<evidence type="ECO:0000256" key="2">
    <source>
        <dbReference type="ARBA" id="ARBA00009457"/>
    </source>
</evidence>
<sequence length="488" mass="53900">ASSSSTSQLAALCLPSTVTLSLPLSPSRDCISLLTLELNSPPYLRAVMAIFRRYPVGSMDPDPTTTSASAAAGPTPLRDSVSSTAAHGAADGDNDQDRRRGKGKKNLKAAFAQRKPANTAFRQQRIRAWQPILTPRSVLPTLFLVGLLCAPIGAVLYYFSLQVREFRIDYTQCATAAPRDGRPTDIPSDQYQFDLPGTSTTNFSAPQWEYVANTSSPNGMACNLYFSVPVTLGPSVFMYYRLTNYYQNHRRYIKSIDTDQLLGREKSASDIKDGNCKPLGQDDATGMPIYPCGLIANSMFNDTISDPIMIGRPANQPDLPYTMSEKNIIWSGERNKYRAPAYQPGQVLPPPYWRGSAPANNGVVTPYSFPNGYNSTIFSPVDDEHFMVWMQPAGLPTFRKLYKRQDTTPMEVGRYRITVFDTYPVSMFKGTKSIVFSTSSWVGGHNPFLGLAYIATAGLCILLGVLFTARHLIKPRKLGDLSLLSWNR</sequence>
<evidence type="ECO:0000256" key="4">
    <source>
        <dbReference type="ARBA" id="ARBA00022989"/>
    </source>
</evidence>
<feature type="region of interest" description="Disordered" evidence="6">
    <location>
        <begin position="61"/>
        <end position="109"/>
    </location>
</feature>
<dbReference type="InterPro" id="IPR005045">
    <property type="entry name" value="CDC50/LEM3_fam"/>
</dbReference>
<evidence type="ECO:0000256" key="7">
    <source>
        <dbReference type="SAM" id="Phobius"/>
    </source>
</evidence>
<evidence type="ECO:0000256" key="3">
    <source>
        <dbReference type="ARBA" id="ARBA00022692"/>
    </source>
</evidence>
<dbReference type="GO" id="GO:0005783">
    <property type="term" value="C:endoplasmic reticulum"/>
    <property type="evidence" value="ECO:0007669"/>
    <property type="project" value="TreeGrafter"/>
</dbReference>
<dbReference type="PANTHER" id="PTHR10926:SF0">
    <property type="entry name" value="CDC50, ISOFORM A"/>
    <property type="match status" value="1"/>
</dbReference>
<feature type="transmembrane region" description="Helical" evidence="7">
    <location>
        <begin position="137"/>
        <end position="159"/>
    </location>
</feature>
<gene>
    <name evidence="8" type="ORF">JKILLFL_G9901</name>
</gene>
<feature type="non-terminal residue" evidence="8">
    <location>
        <position position="1"/>
    </location>
</feature>
<dbReference type="Pfam" id="PF03381">
    <property type="entry name" value="CDC50"/>
    <property type="match status" value="1"/>
</dbReference>
<evidence type="ECO:0008006" key="10">
    <source>
        <dbReference type="Google" id="ProtNLM"/>
    </source>
</evidence>
<feature type="transmembrane region" description="Helical" evidence="7">
    <location>
        <begin position="448"/>
        <end position="469"/>
    </location>
</feature>
<dbReference type="Proteomes" id="UP000836404">
    <property type="component" value="Unassembled WGS sequence"/>
</dbReference>
<comment type="subcellular location">
    <subcellularLocation>
        <location evidence="1">Membrane</location>
        <topology evidence="1">Multi-pass membrane protein</topology>
    </subcellularLocation>
</comment>
<dbReference type="GO" id="GO:0005886">
    <property type="term" value="C:plasma membrane"/>
    <property type="evidence" value="ECO:0007669"/>
    <property type="project" value="TreeGrafter"/>
</dbReference>
<evidence type="ECO:0000256" key="5">
    <source>
        <dbReference type="ARBA" id="ARBA00023136"/>
    </source>
</evidence>
<evidence type="ECO:0000256" key="6">
    <source>
        <dbReference type="SAM" id="MobiDB-lite"/>
    </source>
</evidence>
<evidence type="ECO:0000313" key="9">
    <source>
        <dbReference type="Proteomes" id="UP000836404"/>
    </source>
</evidence>
<keyword evidence="5 7" id="KW-0472">Membrane</keyword>
<comment type="similarity">
    <text evidence="2">Belongs to the CDC50/LEM3 family.</text>
</comment>
<organism evidence="8 9">
    <name type="scientific">Tilletia laevis</name>
    <dbReference type="NCBI Taxonomy" id="157183"/>
    <lineage>
        <taxon>Eukaryota</taxon>
        <taxon>Fungi</taxon>
        <taxon>Dikarya</taxon>
        <taxon>Basidiomycota</taxon>
        <taxon>Ustilaginomycotina</taxon>
        <taxon>Exobasidiomycetes</taxon>
        <taxon>Tilletiales</taxon>
        <taxon>Tilletiaceae</taxon>
        <taxon>Tilletia</taxon>
    </lineage>
</organism>
<evidence type="ECO:0000256" key="1">
    <source>
        <dbReference type="ARBA" id="ARBA00004141"/>
    </source>
</evidence>
<proteinExistence type="inferred from homology"/>
<dbReference type="AlphaFoldDB" id="A0A9N8LBX3"/>
<reference evidence="8 9" key="1">
    <citation type="submission" date="2020-10" db="EMBL/GenBank/DDBJ databases">
        <authorList>
            <person name="Sedaghatjoo S."/>
        </authorList>
    </citation>
    <scope>NUCLEOTIDE SEQUENCE [LARGE SCALE GENOMIC DNA]</scope>
    <source>
        <strain evidence="8 9">LLFL</strain>
    </source>
</reference>
<feature type="compositionally biased region" description="Low complexity" evidence="6">
    <location>
        <begin position="61"/>
        <end position="76"/>
    </location>
</feature>
<dbReference type="GO" id="GO:0005794">
    <property type="term" value="C:Golgi apparatus"/>
    <property type="evidence" value="ECO:0007669"/>
    <property type="project" value="TreeGrafter"/>
</dbReference>
<dbReference type="PANTHER" id="PTHR10926">
    <property type="entry name" value="CELL CYCLE CONTROL PROTEIN 50"/>
    <property type="match status" value="1"/>
</dbReference>
<keyword evidence="4 7" id="KW-1133">Transmembrane helix</keyword>